<keyword evidence="2" id="KW-0808">Transferase</keyword>
<dbReference type="GO" id="GO:0003887">
    <property type="term" value="F:DNA-directed DNA polymerase activity"/>
    <property type="evidence" value="ECO:0007669"/>
    <property type="project" value="UniProtKB-EC"/>
</dbReference>
<dbReference type="SUPFAM" id="SSF53098">
    <property type="entry name" value="Ribonuclease H-like"/>
    <property type="match status" value="1"/>
</dbReference>
<reference evidence="2 3" key="1">
    <citation type="submission" date="2020-08" db="EMBL/GenBank/DDBJ databases">
        <title>Genomic Encyclopedia of Type Strains, Phase IV (KMG-IV): sequencing the most valuable type-strain genomes for metagenomic binning, comparative biology and taxonomic classification.</title>
        <authorList>
            <person name="Goeker M."/>
        </authorList>
    </citation>
    <scope>NUCLEOTIDE SEQUENCE [LARGE SCALE GENOMIC DNA]</scope>
    <source>
        <strain evidence="2 3">DSM 102983</strain>
    </source>
</reference>
<dbReference type="EC" id="2.7.7.7" evidence="2"/>
<protein>
    <submittedName>
        <fullName evidence="2">DNA polymerase-3 subunit epsilon</fullName>
        <ecNumber evidence="2">2.7.7.7</ecNumber>
    </submittedName>
</protein>
<keyword evidence="3" id="KW-1185">Reference proteome</keyword>
<dbReference type="Pfam" id="PF00929">
    <property type="entry name" value="RNase_T"/>
    <property type="match status" value="1"/>
</dbReference>
<dbReference type="Proteomes" id="UP000533637">
    <property type="component" value="Unassembled WGS sequence"/>
</dbReference>
<dbReference type="InterPro" id="IPR036397">
    <property type="entry name" value="RNaseH_sf"/>
</dbReference>
<keyword evidence="2" id="KW-0548">Nucleotidyltransferase</keyword>
<dbReference type="PANTHER" id="PTHR30231:SF42">
    <property type="entry name" value="EXONUCLEASE"/>
    <property type="match status" value="1"/>
</dbReference>
<evidence type="ECO:0000313" key="2">
    <source>
        <dbReference type="EMBL" id="MBB4620155.1"/>
    </source>
</evidence>
<dbReference type="CDD" id="cd06130">
    <property type="entry name" value="DNA_pol_III_epsilon_like"/>
    <property type="match status" value="1"/>
</dbReference>
<dbReference type="SMART" id="SM00479">
    <property type="entry name" value="EXOIII"/>
    <property type="match status" value="1"/>
</dbReference>
<accession>A0ABR6KFE5</accession>
<dbReference type="EMBL" id="JACHOC010000001">
    <property type="protein sequence ID" value="MBB4620155.1"/>
    <property type="molecule type" value="Genomic_DNA"/>
</dbReference>
<evidence type="ECO:0000259" key="1">
    <source>
        <dbReference type="SMART" id="SM00479"/>
    </source>
</evidence>
<proteinExistence type="predicted"/>
<dbReference type="InterPro" id="IPR012337">
    <property type="entry name" value="RNaseH-like_sf"/>
</dbReference>
<sequence length="182" mass="20514">MERFAAIDFETANGKRSSVCSVGVVIVEDNQVIDQAYSLIRPYPNYYTQWTTAVHGLTPEDTNEAPDFEEVWAKIAPKIADLPLVAHNSPFDEGCLKAAHMAYELAYPKYQFYCTCRLSRKMYPFLVNHQLHTVAAYCGYDLTNHHHAMADAYACAHIAVAMMREKGANTLQELLLSCSKRS</sequence>
<comment type="caution">
    <text evidence="2">The sequence shown here is derived from an EMBL/GenBank/DDBJ whole genome shotgun (WGS) entry which is preliminary data.</text>
</comment>
<dbReference type="RefSeq" id="WP_122373888.1">
    <property type="nucleotide sequence ID" value="NZ_BMPB01000006.1"/>
</dbReference>
<dbReference type="InterPro" id="IPR013520">
    <property type="entry name" value="Ribonucl_H"/>
</dbReference>
<name>A0ABR6KFE5_9BACT</name>
<dbReference type="Gene3D" id="3.30.420.10">
    <property type="entry name" value="Ribonuclease H-like superfamily/Ribonuclease H"/>
    <property type="match status" value="1"/>
</dbReference>
<feature type="domain" description="Exonuclease" evidence="1">
    <location>
        <begin position="3"/>
        <end position="168"/>
    </location>
</feature>
<dbReference type="PANTHER" id="PTHR30231">
    <property type="entry name" value="DNA POLYMERASE III SUBUNIT EPSILON"/>
    <property type="match status" value="1"/>
</dbReference>
<evidence type="ECO:0000313" key="3">
    <source>
        <dbReference type="Proteomes" id="UP000533637"/>
    </source>
</evidence>
<gene>
    <name evidence="2" type="ORF">GGQ57_000029</name>
</gene>
<organism evidence="2 3">
    <name type="scientific">Parabacteroides faecis</name>
    <dbReference type="NCBI Taxonomy" id="1217282"/>
    <lineage>
        <taxon>Bacteria</taxon>
        <taxon>Pseudomonadati</taxon>
        <taxon>Bacteroidota</taxon>
        <taxon>Bacteroidia</taxon>
        <taxon>Bacteroidales</taxon>
        <taxon>Tannerellaceae</taxon>
        <taxon>Parabacteroides</taxon>
    </lineage>
</organism>